<feature type="region of interest" description="Disordered" evidence="7">
    <location>
        <begin position="1"/>
        <end position="74"/>
    </location>
</feature>
<keyword evidence="4 5" id="KW-0653">Protein transport</keyword>
<keyword evidence="2 5" id="KW-0813">Transport</keyword>
<feature type="repeat" description="ARM" evidence="6">
    <location>
        <begin position="206"/>
        <end position="235"/>
    </location>
</feature>
<dbReference type="GO" id="GO:0005634">
    <property type="term" value="C:nucleus"/>
    <property type="evidence" value="ECO:0007669"/>
    <property type="project" value="UniProtKB-ARBA"/>
</dbReference>
<dbReference type="InterPro" id="IPR036975">
    <property type="entry name" value="Importin-a_IBB_sf"/>
</dbReference>
<dbReference type="InterPro" id="IPR002652">
    <property type="entry name" value="Importin-a_IBB"/>
</dbReference>
<gene>
    <name evidence="9" type="primary">SRP1</name>
    <name evidence="9" type="ORF">HK097_002033</name>
</gene>
<evidence type="ECO:0000256" key="6">
    <source>
        <dbReference type="PROSITE-ProRule" id="PRU00259"/>
    </source>
</evidence>
<dbReference type="EMBL" id="JADGJD010001423">
    <property type="protein sequence ID" value="KAJ3042429.1"/>
    <property type="molecule type" value="Genomic_DNA"/>
</dbReference>
<dbReference type="Gene3D" id="1.25.10.10">
    <property type="entry name" value="Leucine-rich Repeat Variant"/>
    <property type="match status" value="1"/>
</dbReference>
<dbReference type="PIRSF" id="PIRSF005673">
    <property type="entry name" value="Importin_alpha"/>
    <property type="match status" value="1"/>
</dbReference>
<protein>
    <recommendedName>
        <fullName evidence="5">Importin subunit alpha</fullName>
    </recommendedName>
</protein>
<dbReference type="Pfam" id="PF16186">
    <property type="entry name" value="Arm_3"/>
    <property type="match status" value="1"/>
</dbReference>
<dbReference type="GO" id="GO:0005737">
    <property type="term" value="C:cytoplasm"/>
    <property type="evidence" value="ECO:0007669"/>
    <property type="project" value="InterPro"/>
</dbReference>
<dbReference type="GO" id="GO:0006606">
    <property type="term" value="P:protein import into nucleus"/>
    <property type="evidence" value="ECO:0007669"/>
    <property type="project" value="InterPro"/>
</dbReference>
<feature type="compositionally biased region" description="Polar residues" evidence="7">
    <location>
        <begin position="1"/>
        <end position="17"/>
    </location>
</feature>
<feature type="repeat" description="ARM" evidence="6">
    <location>
        <begin position="164"/>
        <end position="192"/>
    </location>
</feature>
<dbReference type="InterPro" id="IPR032413">
    <property type="entry name" value="Arm_3"/>
</dbReference>
<comment type="similarity">
    <text evidence="1 5">Belongs to the importin alpha family.</text>
</comment>
<evidence type="ECO:0000256" key="5">
    <source>
        <dbReference type="PIRNR" id="PIRNR005673"/>
    </source>
</evidence>
<dbReference type="PANTHER" id="PTHR23316">
    <property type="entry name" value="IMPORTIN ALPHA"/>
    <property type="match status" value="1"/>
</dbReference>
<evidence type="ECO:0000313" key="10">
    <source>
        <dbReference type="Proteomes" id="UP001212841"/>
    </source>
</evidence>
<evidence type="ECO:0000256" key="7">
    <source>
        <dbReference type="SAM" id="MobiDB-lite"/>
    </source>
</evidence>
<dbReference type="Pfam" id="PF00514">
    <property type="entry name" value="Arm"/>
    <property type="match status" value="8"/>
</dbReference>
<dbReference type="Gene3D" id="1.20.5.690">
    <property type="entry name" value="Importin-alpha, importin-beta-binding domain"/>
    <property type="match status" value="1"/>
</dbReference>
<evidence type="ECO:0000259" key="8">
    <source>
        <dbReference type="PROSITE" id="PS51214"/>
    </source>
</evidence>
<dbReference type="InterPro" id="IPR016024">
    <property type="entry name" value="ARM-type_fold"/>
</dbReference>
<feature type="domain" description="IBB" evidence="8">
    <location>
        <begin position="1"/>
        <end position="60"/>
    </location>
</feature>
<dbReference type="FunFam" id="1.25.10.10:FF:000021">
    <property type="entry name" value="Importin subunit alpha"/>
    <property type="match status" value="1"/>
</dbReference>
<evidence type="ECO:0000256" key="3">
    <source>
        <dbReference type="ARBA" id="ARBA00022737"/>
    </source>
</evidence>
<feature type="repeat" description="ARM" evidence="6">
    <location>
        <begin position="334"/>
        <end position="366"/>
    </location>
</feature>
<keyword evidence="3" id="KW-0677">Repeat</keyword>
<dbReference type="Proteomes" id="UP001212841">
    <property type="component" value="Unassembled WGS sequence"/>
</dbReference>
<dbReference type="Pfam" id="PF01749">
    <property type="entry name" value="IBB"/>
    <property type="match status" value="1"/>
</dbReference>
<proteinExistence type="inferred from homology"/>
<keyword evidence="10" id="KW-1185">Reference proteome</keyword>
<dbReference type="InterPro" id="IPR011989">
    <property type="entry name" value="ARM-like"/>
</dbReference>
<reference evidence="9" key="1">
    <citation type="submission" date="2020-05" db="EMBL/GenBank/DDBJ databases">
        <title>Phylogenomic resolution of chytrid fungi.</title>
        <authorList>
            <person name="Stajich J.E."/>
            <person name="Amses K."/>
            <person name="Simmons R."/>
            <person name="Seto K."/>
            <person name="Myers J."/>
            <person name="Bonds A."/>
            <person name="Quandt C.A."/>
            <person name="Barry K."/>
            <person name="Liu P."/>
            <person name="Grigoriev I."/>
            <person name="Longcore J.E."/>
            <person name="James T.Y."/>
        </authorList>
    </citation>
    <scope>NUCLEOTIDE SEQUENCE</scope>
    <source>
        <strain evidence="9">JEL0318</strain>
    </source>
</reference>
<dbReference type="PROSITE" id="PS50176">
    <property type="entry name" value="ARM_REPEAT"/>
    <property type="match status" value="4"/>
</dbReference>
<evidence type="ECO:0000256" key="2">
    <source>
        <dbReference type="ARBA" id="ARBA00022448"/>
    </source>
</evidence>
<dbReference type="SMART" id="SM00185">
    <property type="entry name" value="ARM"/>
    <property type="match status" value="8"/>
</dbReference>
<organism evidence="9 10">
    <name type="scientific">Rhizophlyctis rosea</name>
    <dbReference type="NCBI Taxonomy" id="64517"/>
    <lineage>
        <taxon>Eukaryota</taxon>
        <taxon>Fungi</taxon>
        <taxon>Fungi incertae sedis</taxon>
        <taxon>Chytridiomycota</taxon>
        <taxon>Chytridiomycota incertae sedis</taxon>
        <taxon>Chytridiomycetes</taxon>
        <taxon>Rhizophlyctidales</taxon>
        <taxon>Rhizophlyctidaceae</taxon>
        <taxon>Rhizophlyctis</taxon>
    </lineage>
</organism>
<dbReference type="GO" id="GO:0061608">
    <property type="term" value="F:nuclear import signal receptor activity"/>
    <property type="evidence" value="ECO:0007669"/>
    <property type="project" value="InterPro"/>
</dbReference>
<evidence type="ECO:0000313" key="9">
    <source>
        <dbReference type="EMBL" id="KAJ3042429.1"/>
    </source>
</evidence>
<feature type="compositionally biased region" description="Basic and acidic residues" evidence="7">
    <location>
        <begin position="22"/>
        <end position="48"/>
    </location>
</feature>
<name>A0AAD5WY06_9FUNG</name>
<comment type="caution">
    <text evidence="9">The sequence shown here is derived from an EMBL/GenBank/DDBJ whole genome shotgun (WGS) entry which is preliminary data.</text>
</comment>
<feature type="repeat" description="ARM" evidence="6">
    <location>
        <begin position="122"/>
        <end position="160"/>
    </location>
</feature>
<dbReference type="PROSITE" id="PS51214">
    <property type="entry name" value="IBB"/>
    <property type="match status" value="1"/>
</dbReference>
<dbReference type="SUPFAM" id="SSF48371">
    <property type="entry name" value="ARM repeat"/>
    <property type="match status" value="1"/>
</dbReference>
<dbReference type="AlphaFoldDB" id="A0AAD5WY06"/>
<dbReference type="InterPro" id="IPR024931">
    <property type="entry name" value="Importin_alpha"/>
</dbReference>
<evidence type="ECO:0000256" key="1">
    <source>
        <dbReference type="ARBA" id="ARBA00010394"/>
    </source>
</evidence>
<sequence length="539" mass="59309">MSNKNEQRLQQYLSNFKNRGPQKQEEVRRRREEVAVELRKQKREESLAKRRNMAQVAGSVSESEDESSAPGTAAQQFQQDLPGLIAGVTSGNADEQLRATARFRKLLSKERNPPIEEVIHCGVIPKFVEFLRSPNHMLQFEAAWALTNIASGSSAQTQVVIDAKAVPIFVELLSSPVPDVKEQAVWALGNIAGDSPRCRDYVLREGSLRPLLSILNETQNKLSMVRNATWTLSNFCRGKNPQPDWLQIAPALPVLAKLIYYNDEEVLTDACWAISYLSDGANEKIQAVIEAGVCRRLVELLLFPSYSVQTPALRSVGNIVTGDDVQTQVIINCGALPALLSLLQSPKDGIRKEACWTISNITAGNAAQIQHVIDANLIPPLIQILSVGDFKTKKEACWALSNATSGGLQKPDLVRTLVDMGCIKPLCDLLTCGDNKIIQVALDGLENILKVGDYYKPQTEGINRMALFIEEAGGMEKIHQLQLHDNGEIYTKAYSIIDKYFNDDDEDTGIGAEVDQTGQFTFATDGVAVPQGGFQFGGQ</sequence>
<accession>A0AAD5WY06</accession>
<evidence type="ECO:0000256" key="4">
    <source>
        <dbReference type="ARBA" id="ARBA00022927"/>
    </source>
</evidence>
<dbReference type="InterPro" id="IPR000225">
    <property type="entry name" value="Armadillo"/>
</dbReference>